<gene>
    <name evidence="1" type="ORF">CJOHNSTONI_LOCUS1362</name>
</gene>
<name>A0A8J2LQ07_9BILA</name>
<dbReference type="AlphaFoldDB" id="A0A8J2LQ07"/>
<sequence length="70" mass="7964">MRGTTGYVKVKVLQVSYKDAILLQRSWSEDSLNPAPGVQAPYSCRKSRSCCGTYTIAGFEFKMRNIFNFF</sequence>
<dbReference type="Proteomes" id="UP000746747">
    <property type="component" value="Unassembled WGS sequence"/>
</dbReference>
<evidence type="ECO:0000313" key="1">
    <source>
        <dbReference type="EMBL" id="CAG9530921.1"/>
    </source>
</evidence>
<comment type="caution">
    <text evidence="1">The sequence shown here is derived from an EMBL/GenBank/DDBJ whole genome shotgun (WGS) entry which is preliminary data.</text>
</comment>
<accession>A0A8J2LQ07</accession>
<keyword evidence="2" id="KW-1185">Reference proteome</keyword>
<organism evidence="1 2">
    <name type="scientific">Cercopithifilaria johnstoni</name>
    <dbReference type="NCBI Taxonomy" id="2874296"/>
    <lineage>
        <taxon>Eukaryota</taxon>
        <taxon>Metazoa</taxon>
        <taxon>Ecdysozoa</taxon>
        <taxon>Nematoda</taxon>
        <taxon>Chromadorea</taxon>
        <taxon>Rhabditida</taxon>
        <taxon>Spirurina</taxon>
        <taxon>Spiruromorpha</taxon>
        <taxon>Filarioidea</taxon>
        <taxon>Onchocercidae</taxon>
        <taxon>Cercopithifilaria</taxon>
    </lineage>
</organism>
<dbReference type="EMBL" id="CAKAEH010000422">
    <property type="protein sequence ID" value="CAG9530921.1"/>
    <property type="molecule type" value="Genomic_DNA"/>
</dbReference>
<proteinExistence type="predicted"/>
<evidence type="ECO:0000313" key="2">
    <source>
        <dbReference type="Proteomes" id="UP000746747"/>
    </source>
</evidence>
<protein>
    <submittedName>
        <fullName evidence="1">Uncharacterized protein</fullName>
    </submittedName>
</protein>
<reference evidence="1" key="1">
    <citation type="submission" date="2021-09" db="EMBL/GenBank/DDBJ databases">
        <authorList>
            <consortium name="Pathogen Informatics"/>
        </authorList>
    </citation>
    <scope>NUCLEOTIDE SEQUENCE</scope>
</reference>